<reference evidence="3 4" key="1">
    <citation type="submission" date="2017-07" db="EMBL/GenBank/DDBJ databases">
        <title>Annotated genome sequence of Bacterioplanes sanyensis isolated from Red Sea.</title>
        <authorList>
            <person name="Rehman Z.U."/>
        </authorList>
    </citation>
    <scope>NUCLEOTIDE SEQUENCE [LARGE SCALE GENOMIC DNA]</scope>
    <source>
        <strain evidence="3 4">NV9</strain>
    </source>
</reference>
<sequence>MATANLQLIDSLHTPEQHRHLYDLASKLYSDASQRNDNALLEEAAHLARQAHAARPDYLPGINLLCRIELRRHRLSQAQHWAELGLSLKPNSVSLLYSAGHIDLARNDLAAAEAHFAKAARISRSATKAAHYLAHVKLLRGAYVEAFQQFRELIRTGQPSPTLRSQLFEATSHIVADFYAEELEQDLLRYLDFEQVDYSQLRSLATSLLRHKLKLSEAGCPLEVDQLAQDPLLLRCLERFYFTDPLFERLFITLRQTLLFSSSRSLAIAENMLPMVSALAHQTLLNEGVWFISDSEHTLLQQLDQLSCTMLNSDSLQGQDLYPVLLLQWMYRPATQFQHFETLQTRPVYNWPTWLQNHWQQQIDEPKQLQMLAHQLPSIGMLNDDTSERVKAQYDQHPYPRWRDIGYNQPSHYWAALQAHFPQFNGLNQRSGPITALVAGCGTGRHAIRLAHYFYQMDVTALDISHSALAYAKQQAELYDERHIHFVQGDILAAERLGQQFDLIECSGVLHHMAEPAKGLQALAQQLLPGGFIKIALYSRTARQSVTQLRHTLGQQLPHNNDGIRLVREALLQGALDGNWADLTQSPDFYSLSACRDLLFHQQELVFDLSQLLQLAEQAHLEWVGLIPPPRSEPLAQQAFGLRAQQLSLSQWQQLEQQNPALFAGMYQFYLHKPLQPTLTGM</sequence>
<evidence type="ECO:0000313" key="3">
    <source>
        <dbReference type="EMBL" id="ASP40605.1"/>
    </source>
</evidence>
<proteinExistence type="predicted"/>
<dbReference type="EMBL" id="CP022530">
    <property type="protein sequence ID" value="ASP40605.1"/>
    <property type="molecule type" value="Genomic_DNA"/>
</dbReference>
<keyword evidence="1" id="KW-0808">Transferase</keyword>
<dbReference type="InterPro" id="IPR041698">
    <property type="entry name" value="Methyltransf_25"/>
</dbReference>
<organism evidence="3 4">
    <name type="scientific">Bacterioplanes sanyensis</name>
    <dbReference type="NCBI Taxonomy" id="1249553"/>
    <lineage>
        <taxon>Bacteria</taxon>
        <taxon>Pseudomonadati</taxon>
        <taxon>Pseudomonadota</taxon>
        <taxon>Gammaproteobacteria</taxon>
        <taxon>Oceanospirillales</taxon>
        <taxon>Oceanospirillaceae</taxon>
        <taxon>Bacterioplanes</taxon>
    </lineage>
</organism>
<dbReference type="SUPFAM" id="SSF53335">
    <property type="entry name" value="S-adenosyl-L-methionine-dependent methyltransferases"/>
    <property type="match status" value="1"/>
</dbReference>
<dbReference type="AlphaFoldDB" id="A0A222FNJ5"/>
<dbReference type="Gene3D" id="3.40.50.150">
    <property type="entry name" value="Vaccinia Virus protein VP39"/>
    <property type="match status" value="1"/>
</dbReference>
<gene>
    <name evidence="3" type="ORF">CHH28_18880</name>
</gene>
<feature type="domain" description="Methyltransferase" evidence="2">
    <location>
        <begin position="437"/>
        <end position="531"/>
    </location>
</feature>
<dbReference type="InterPro" id="IPR011990">
    <property type="entry name" value="TPR-like_helical_dom_sf"/>
</dbReference>
<name>A0A222FNJ5_9GAMM</name>
<accession>A0A222FNJ5</accession>
<keyword evidence="4" id="KW-1185">Reference proteome</keyword>
<dbReference type="Proteomes" id="UP000202440">
    <property type="component" value="Chromosome"/>
</dbReference>
<dbReference type="Gene3D" id="1.25.40.10">
    <property type="entry name" value="Tetratricopeptide repeat domain"/>
    <property type="match status" value="1"/>
</dbReference>
<evidence type="ECO:0000313" key="4">
    <source>
        <dbReference type="Proteomes" id="UP000202440"/>
    </source>
</evidence>
<evidence type="ECO:0000259" key="2">
    <source>
        <dbReference type="Pfam" id="PF13649"/>
    </source>
</evidence>
<dbReference type="OrthoDB" id="649979at2"/>
<protein>
    <recommendedName>
        <fullName evidence="2">Methyltransferase domain-containing protein</fullName>
    </recommendedName>
</protein>
<dbReference type="Pfam" id="PF13649">
    <property type="entry name" value="Methyltransf_25"/>
    <property type="match status" value="1"/>
</dbReference>
<evidence type="ECO:0000256" key="1">
    <source>
        <dbReference type="ARBA" id="ARBA00022679"/>
    </source>
</evidence>
<dbReference type="SUPFAM" id="SSF48452">
    <property type="entry name" value="TPR-like"/>
    <property type="match status" value="1"/>
</dbReference>
<dbReference type="InterPro" id="IPR029063">
    <property type="entry name" value="SAM-dependent_MTases_sf"/>
</dbReference>
<dbReference type="RefSeq" id="WP_094061767.1">
    <property type="nucleotide sequence ID" value="NZ_CP022530.1"/>
</dbReference>
<dbReference type="GO" id="GO:0016740">
    <property type="term" value="F:transferase activity"/>
    <property type="evidence" value="ECO:0007669"/>
    <property type="project" value="UniProtKB-KW"/>
</dbReference>
<dbReference type="PANTHER" id="PTHR43861">
    <property type="entry name" value="TRANS-ACONITATE 2-METHYLTRANSFERASE-RELATED"/>
    <property type="match status" value="1"/>
</dbReference>
<dbReference type="KEGG" id="bsan:CHH28_18880"/>
<dbReference type="CDD" id="cd02440">
    <property type="entry name" value="AdoMet_MTases"/>
    <property type="match status" value="1"/>
</dbReference>